<dbReference type="SUPFAM" id="SSF47090">
    <property type="entry name" value="PGBD-like"/>
    <property type="match status" value="1"/>
</dbReference>
<dbReference type="InterPro" id="IPR002477">
    <property type="entry name" value="Peptidoglycan-bd-like"/>
</dbReference>
<gene>
    <name evidence="4" type="ORF">B1812_01825</name>
</gene>
<dbReference type="KEGG" id="mbry:B1812_01825"/>
<evidence type="ECO:0000256" key="1">
    <source>
        <dbReference type="SAM" id="SignalP"/>
    </source>
</evidence>
<dbReference type="AlphaFoldDB" id="A0A1W6MR27"/>
<dbReference type="STRING" id="655015.B1812_01825"/>
<dbReference type="InterPro" id="IPR031304">
    <property type="entry name" value="SLT_2"/>
</dbReference>
<dbReference type="InterPro" id="IPR011970">
    <property type="entry name" value="MltB_2"/>
</dbReference>
<dbReference type="InterPro" id="IPR036365">
    <property type="entry name" value="PGBD-like_sf"/>
</dbReference>
<keyword evidence="5" id="KW-1185">Reference proteome</keyword>
<dbReference type="PANTHER" id="PTHR30163:SF10">
    <property type="entry name" value="TRANSGLYCOLASE-RELATED"/>
    <property type="match status" value="1"/>
</dbReference>
<feature type="domain" description="Transglycosylase SLT" evidence="3">
    <location>
        <begin position="26"/>
        <end position="314"/>
    </location>
</feature>
<reference evidence="4 5" key="1">
    <citation type="submission" date="2017-02" db="EMBL/GenBank/DDBJ databases">
        <authorList>
            <person name="Peterson S.W."/>
        </authorList>
    </citation>
    <scope>NUCLEOTIDE SEQUENCE [LARGE SCALE GENOMIC DNA]</scope>
    <source>
        <strain evidence="4 5">S285</strain>
    </source>
</reference>
<dbReference type="PANTHER" id="PTHR30163">
    <property type="entry name" value="MEMBRANE-BOUND LYTIC MUREIN TRANSGLYCOSYLASE B"/>
    <property type="match status" value="1"/>
</dbReference>
<keyword evidence="1" id="KW-0732">Signal</keyword>
<evidence type="ECO:0000313" key="4">
    <source>
        <dbReference type="EMBL" id="ARN80025.1"/>
    </source>
</evidence>
<dbReference type="RefSeq" id="WP_085770081.1">
    <property type="nucleotide sequence ID" value="NZ_AP027149.1"/>
</dbReference>
<dbReference type="NCBIfam" id="TIGR02283">
    <property type="entry name" value="MltB_2"/>
    <property type="match status" value="1"/>
</dbReference>
<dbReference type="GO" id="GO:0008933">
    <property type="term" value="F:peptidoglycan lytic transglycosylase activity"/>
    <property type="evidence" value="ECO:0007669"/>
    <property type="project" value="TreeGrafter"/>
</dbReference>
<evidence type="ECO:0000259" key="3">
    <source>
        <dbReference type="Pfam" id="PF13406"/>
    </source>
</evidence>
<dbReference type="EMBL" id="CP019948">
    <property type="protein sequence ID" value="ARN80025.1"/>
    <property type="molecule type" value="Genomic_DNA"/>
</dbReference>
<dbReference type="FunFam" id="1.10.8.350:FF:000001">
    <property type="entry name" value="Lytic murein transglycosylase B"/>
    <property type="match status" value="1"/>
</dbReference>
<evidence type="ECO:0000313" key="5">
    <source>
        <dbReference type="Proteomes" id="UP000193978"/>
    </source>
</evidence>
<proteinExistence type="predicted"/>
<dbReference type="Gene3D" id="1.10.8.350">
    <property type="entry name" value="Bacterial muramidase"/>
    <property type="match status" value="1"/>
</dbReference>
<dbReference type="InterPro" id="IPR036366">
    <property type="entry name" value="PGBDSf"/>
</dbReference>
<accession>A0A1W6MR27</accession>
<dbReference type="Pfam" id="PF01471">
    <property type="entry name" value="PG_binding_1"/>
    <property type="match status" value="1"/>
</dbReference>
<feature type="chain" id="PRO_5011986603" evidence="1">
    <location>
        <begin position="24"/>
        <end position="393"/>
    </location>
</feature>
<feature type="domain" description="Peptidoglycan binding-like" evidence="2">
    <location>
        <begin position="335"/>
        <end position="390"/>
    </location>
</feature>
<dbReference type="InterPro" id="IPR043426">
    <property type="entry name" value="MltB-like"/>
</dbReference>
<dbReference type="Pfam" id="PF13406">
    <property type="entry name" value="SLT_2"/>
    <property type="match status" value="1"/>
</dbReference>
<sequence length="393" mass="42261">MKANHLCLVSLAALLAFCAPAQADWASCLAGIRQSAAEAGVSRETIQSALGSLEPNDAVSFTDKQPEFTTPIWDYMAGLVDEDRVEEGRALLHKHAHWLHAAESRFGVDAPYIVAVWGVESDFGKGFGKRPVIQSLATLACAAPRRADYFRKELMAALKIVDNGDVAAEEFYGSWAGAFGHTQFMPTTFLSKAVDLDGDGRKNVVSDPADAFGSTANYLAKNGFEHHLPWGFEVKLPQNYAGPSGRTHRQAMSAWASRGITRLDGSPLGGGPRAALLLPAGREGPAFLVTKNFDAIFSYNAAESYALAICVLADRLRGLPGIQTPWPTDDPGLSREERKELQTLLIRNGYQLGEPDGVIGTKTKEAIADVQQRLGLTPDGRAGLKVLKALRGG</sequence>
<evidence type="ECO:0000259" key="2">
    <source>
        <dbReference type="Pfam" id="PF01471"/>
    </source>
</evidence>
<dbReference type="OrthoDB" id="9808544at2"/>
<organism evidence="4 5">
    <name type="scientific">Methylocystis bryophila</name>
    <dbReference type="NCBI Taxonomy" id="655015"/>
    <lineage>
        <taxon>Bacteria</taxon>
        <taxon>Pseudomonadati</taxon>
        <taxon>Pseudomonadota</taxon>
        <taxon>Alphaproteobacteria</taxon>
        <taxon>Hyphomicrobiales</taxon>
        <taxon>Methylocystaceae</taxon>
        <taxon>Methylocystis</taxon>
    </lineage>
</organism>
<dbReference type="Gene3D" id="1.10.101.10">
    <property type="entry name" value="PGBD-like superfamily/PGBD"/>
    <property type="match status" value="1"/>
</dbReference>
<dbReference type="SUPFAM" id="SSF53955">
    <property type="entry name" value="Lysozyme-like"/>
    <property type="match status" value="1"/>
</dbReference>
<feature type="signal peptide" evidence="1">
    <location>
        <begin position="1"/>
        <end position="23"/>
    </location>
</feature>
<dbReference type="InterPro" id="IPR023346">
    <property type="entry name" value="Lysozyme-like_dom_sf"/>
</dbReference>
<dbReference type="GO" id="GO:0009253">
    <property type="term" value="P:peptidoglycan catabolic process"/>
    <property type="evidence" value="ECO:0007669"/>
    <property type="project" value="TreeGrafter"/>
</dbReference>
<name>A0A1W6MR27_9HYPH</name>
<dbReference type="Gene3D" id="1.10.530.10">
    <property type="match status" value="1"/>
</dbReference>
<protein>
    <submittedName>
        <fullName evidence="4">Lytic transglycosylase</fullName>
    </submittedName>
</protein>
<dbReference type="Proteomes" id="UP000193978">
    <property type="component" value="Chromosome"/>
</dbReference>